<dbReference type="AlphaFoldDB" id="M0CV02"/>
<dbReference type="EMBL" id="AOIU01000023">
    <property type="protein sequence ID" value="ELZ25724.1"/>
    <property type="molecule type" value="Genomic_DNA"/>
</dbReference>
<reference evidence="2 3" key="1">
    <citation type="journal article" date="2014" name="PLoS Genet.">
        <title>Phylogenetically driven sequencing of extremely halophilic archaea reveals strategies for static and dynamic osmo-response.</title>
        <authorList>
            <person name="Becker E.A."/>
            <person name="Seitzer P.M."/>
            <person name="Tritt A."/>
            <person name="Larsen D."/>
            <person name="Krusor M."/>
            <person name="Yao A.I."/>
            <person name="Wu D."/>
            <person name="Madern D."/>
            <person name="Eisen J.A."/>
            <person name="Darling A.E."/>
            <person name="Facciotti M.T."/>
        </authorList>
    </citation>
    <scope>NUCLEOTIDE SEQUENCE [LARGE SCALE GENOMIC DNA]</scope>
    <source>
        <strain evidence="2 3">2-9-1</strain>
    </source>
</reference>
<keyword evidence="1" id="KW-1133">Transmembrane helix</keyword>
<comment type="caution">
    <text evidence="2">The sequence shown here is derived from an EMBL/GenBank/DDBJ whole genome shotgun (WGS) entry which is preliminary data.</text>
</comment>
<keyword evidence="1" id="KW-0472">Membrane</keyword>
<gene>
    <name evidence="2" type="ORF">C475_09704</name>
</gene>
<evidence type="ECO:0000313" key="2">
    <source>
        <dbReference type="EMBL" id="ELZ25724.1"/>
    </source>
</evidence>
<sequence length="105" mass="10719">MSWFAGADRGLIVLRVEFSIRKPYDGSGIDMSRSDSGPDERFWSALNVGALLLVAVLASVGLYGSNGEWPAGFGGAVVGVFAVPGVALVGYSLHASVASGDSAGQ</sequence>
<evidence type="ECO:0000256" key="1">
    <source>
        <dbReference type="SAM" id="Phobius"/>
    </source>
</evidence>
<keyword evidence="3" id="KW-1185">Reference proteome</keyword>
<feature type="transmembrane region" description="Helical" evidence="1">
    <location>
        <begin position="42"/>
        <end position="63"/>
    </location>
</feature>
<dbReference type="Proteomes" id="UP000011626">
    <property type="component" value="Unassembled WGS sequence"/>
</dbReference>
<evidence type="ECO:0000313" key="3">
    <source>
        <dbReference type="Proteomes" id="UP000011626"/>
    </source>
</evidence>
<feature type="transmembrane region" description="Helical" evidence="1">
    <location>
        <begin position="69"/>
        <end position="91"/>
    </location>
</feature>
<protein>
    <submittedName>
        <fullName evidence="2">Uncharacterized protein</fullName>
    </submittedName>
</protein>
<accession>M0CV02</accession>
<organism evidence="2 3">
    <name type="scientific">Halosimplex carlsbadense 2-9-1</name>
    <dbReference type="NCBI Taxonomy" id="797114"/>
    <lineage>
        <taxon>Archaea</taxon>
        <taxon>Methanobacteriati</taxon>
        <taxon>Methanobacteriota</taxon>
        <taxon>Stenosarchaea group</taxon>
        <taxon>Halobacteria</taxon>
        <taxon>Halobacteriales</taxon>
        <taxon>Haloarculaceae</taxon>
        <taxon>Halosimplex</taxon>
    </lineage>
</organism>
<name>M0CV02_9EURY</name>
<proteinExistence type="predicted"/>
<keyword evidence="1" id="KW-0812">Transmembrane</keyword>